<dbReference type="OMA" id="YWCHERS"/>
<evidence type="ECO:0000259" key="1">
    <source>
        <dbReference type="Pfam" id="PF08268"/>
    </source>
</evidence>
<dbReference type="Gramene" id="TraesNOR2B03G01044390.1">
    <property type="protein sequence ID" value="TraesNOR2B03G01044390.1.CDS1"/>
    <property type="gene ID" value="TraesNOR2B03G01044390"/>
</dbReference>
<dbReference type="OrthoDB" id="680142at2759"/>
<dbReference type="InterPro" id="IPR050796">
    <property type="entry name" value="SCF_F-box_component"/>
</dbReference>
<dbReference type="STRING" id="4565.A0A3B6CD65"/>
<reference evidence="2" key="1">
    <citation type="submission" date="2018-08" db="EMBL/GenBank/DDBJ databases">
        <authorList>
            <person name="Rossello M."/>
        </authorList>
    </citation>
    <scope>NUCLEOTIDE SEQUENCE [LARGE SCALE GENOMIC DNA]</scope>
    <source>
        <strain evidence="2">cv. Chinese Spring</strain>
    </source>
</reference>
<dbReference type="Pfam" id="PF08268">
    <property type="entry name" value="FBA_3"/>
    <property type="match status" value="1"/>
</dbReference>
<dbReference type="Gramene" id="TraesCLE_scaffold_012582_01G000200.1">
    <property type="protein sequence ID" value="TraesCLE_scaffold_012582_01G000200.1"/>
    <property type="gene ID" value="TraesCLE_scaffold_012582_01G000200"/>
</dbReference>
<sequence>MDHPHFATHHQITGAPFVLTIHATLPEDLVIWEILVRLPVKYLMLYKCLFPSWDAATTDVGFVRRHRELSRVEPLSMLIIPRKSSIQDDFEFSQDISFHHLHVENTLGTIWNNKGVDLMLEKVCPPGEEGIANKILPTHCNGLVCIATNKDQIFMCNPATQELVALPRGTPDVRDIKEPSAVLGFDVSCNQYVVARYFYQYFEHNTSSGVLSYEIGHEVFTLGGDSWMRTDEPPDAIGNTRPVFTQGAFYWGTYAPHDPQESVLVRFSLSNRRFDVVPSPPRFTHRCEIDYLADLDNKLCYVNSNADTNFIVWQLEDDGTRQPQWSPRCSIKPLNEDLGGESFFPIWAGWGGIIVFVDYEKLYWCHERSGNMKELVDLEEEVDFERQRLHYGGNFYRSHIVPYMESLISIKMCNY</sequence>
<organism evidence="2">
    <name type="scientific">Triticum aestivum</name>
    <name type="common">Wheat</name>
    <dbReference type="NCBI Taxonomy" id="4565"/>
    <lineage>
        <taxon>Eukaryota</taxon>
        <taxon>Viridiplantae</taxon>
        <taxon>Streptophyta</taxon>
        <taxon>Embryophyta</taxon>
        <taxon>Tracheophyta</taxon>
        <taxon>Spermatophyta</taxon>
        <taxon>Magnoliopsida</taxon>
        <taxon>Liliopsida</taxon>
        <taxon>Poales</taxon>
        <taxon>Poaceae</taxon>
        <taxon>BOP clade</taxon>
        <taxon>Pooideae</taxon>
        <taxon>Triticodae</taxon>
        <taxon>Triticeae</taxon>
        <taxon>Triticinae</taxon>
        <taxon>Triticum</taxon>
    </lineage>
</organism>
<keyword evidence="3" id="KW-1185">Reference proteome</keyword>
<dbReference type="InterPro" id="IPR013187">
    <property type="entry name" value="F-box-assoc_dom_typ3"/>
</dbReference>
<reference evidence="2" key="2">
    <citation type="submission" date="2018-10" db="UniProtKB">
        <authorList>
            <consortium name="EnsemblPlants"/>
        </authorList>
    </citation>
    <scope>IDENTIFICATION</scope>
</reference>
<proteinExistence type="predicted"/>
<dbReference type="Proteomes" id="UP000019116">
    <property type="component" value="Chromosome 2B"/>
</dbReference>
<dbReference type="Gramene" id="TraesCS2B02G490300.1">
    <property type="protein sequence ID" value="TraesCS2B02G490300.1.cds1"/>
    <property type="gene ID" value="TraesCS2B02G490300"/>
</dbReference>
<accession>A0A3B6CD65</accession>
<evidence type="ECO:0000313" key="3">
    <source>
        <dbReference type="Proteomes" id="UP000019116"/>
    </source>
</evidence>
<dbReference type="NCBIfam" id="TIGR01640">
    <property type="entry name" value="F_box_assoc_1"/>
    <property type="match status" value="1"/>
</dbReference>
<evidence type="ECO:0000313" key="2">
    <source>
        <dbReference type="EnsemblPlants" id="TraesCS2B02G490300.1.cds1"/>
    </source>
</evidence>
<dbReference type="EnsemblPlants" id="TraesCS2B02G490300.1">
    <property type="protein sequence ID" value="TraesCS2B02G490300.1.cds1"/>
    <property type="gene ID" value="TraesCS2B02G490300"/>
</dbReference>
<protein>
    <recommendedName>
        <fullName evidence="1">F-box associated beta-propeller type 3 domain-containing protein</fullName>
    </recommendedName>
</protein>
<dbReference type="InterPro" id="IPR017451">
    <property type="entry name" value="F-box-assoc_interact_dom"/>
</dbReference>
<dbReference type="Gramene" id="TraesJAG2B03G01029620.1">
    <property type="protein sequence ID" value="TraesJAG2B03G01029620.1.CDS1"/>
    <property type="gene ID" value="TraesJAG2B03G01029620"/>
</dbReference>
<feature type="domain" description="F-box associated beta-propeller type 3" evidence="1">
    <location>
        <begin position="138"/>
        <end position="328"/>
    </location>
</feature>
<dbReference type="PANTHER" id="PTHR31672:SF13">
    <property type="entry name" value="F-BOX PROTEIN CPR30-LIKE"/>
    <property type="match status" value="1"/>
</dbReference>
<dbReference type="AlphaFoldDB" id="A0A3B6CD65"/>
<name>A0A3B6CD65_WHEAT</name>
<dbReference type="Gramene" id="TraesARI2B03G01045860.1">
    <property type="protein sequence ID" value="TraesARI2B03G01045860.1.CDS1"/>
    <property type="gene ID" value="TraesARI2B03G01045860"/>
</dbReference>
<dbReference type="PANTHER" id="PTHR31672">
    <property type="entry name" value="BNACNNG10540D PROTEIN"/>
    <property type="match status" value="1"/>
</dbReference>
<dbReference type="Gramene" id="TraesCS2B03G1234800.1">
    <property type="protein sequence ID" value="TraesCS2B03G1234800.1.CDS1"/>
    <property type="gene ID" value="TraesCS2B03G1234800"/>
</dbReference>